<proteinExistence type="predicted"/>
<dbReference type="Gene3D" id="1.20.144.10">
    <property type="entry name" value="Phosphatidic acid phosphatase type 2/haloperoxidase"/>
    <property type="match status" value="2"/>
</dbReference>
<evidence type="ECO:0000313" key="9">
    <source>
        <dbReference type="EMBL" id="KAA8485575.1"/>
    </source>
</evidence>
<keyword evidence="10" id="KW-1185">Reference proteome</keyword>
<evidence type="ECO:0000256" key="6">
    <source>
        <dbReference type="ARBA" id="ARBA00023136"/>
    </source>
</evidence>
<dbReference type="OrthoDB" id="9773582at2"/>
<sequence length="205" mass="22507">MKGRNIYSPVTSLLMLFLLSASVMLSTIFYQYDKALVIAFNAQRNPTADLFWLNITNSAGWVAYGTVGIALICLIFVKARKIDYLAIVLAGAISGGLATLIKYGVARIRPFHLFTSIHELGPGGGWSYPSGHTCDAFFLATIITIVFRKQTWLIVVVYCWAVLVGISRVYLGAHYPSDVLAGIAVGSTSSMTAWWLSRKIMKISE</sequence>
<reference evidence="9 10" key="1">
    <citation type="submission" date="2019-09" db="EMBL/GenBank/DDBJ databases">
        <title>Pararcticibacter amylolyticus gen. nov., sp. nov., isolated from a rottenly hemp rope, and reclassification of Pedobacter tournemirensis as Pararcticibacter tournemirensis comb. nov.</title>
        <authorList>
            <person name="Cai Y."/>
        </authorList>
    </citation>
    <scope>NUCLEOTIDE SEQUENCE [LARGE SCALE GENOMIC DNA]</scope>
    <source>
        <strain evidence="9 10">TF5-37.2-LB10</strain>
    </source>
</reference>
<feature type="transmembrane region" description="Helical" evidence="7">
    <location>
        <begin position="179"/>
        <end position="196"/>
    </location>
</feature>
<evidence type="ECO:0000256" key="5">
    <source>
        <dbReference type="ARBA" id="ARBA00022989"/>
    </source>
</evidence>
<feature type="transmembrane region" description="Helical" evidence="7">
    <location>
        <begin position="152"/>
        <end position="173"/>
    </location>
</feature>
<evidence type="ECO:0000313" key="10">
    <source>
        <dbReference type="Proteomes" id="UP000322918"/>
    </source>
</evidence>
<dbReference type="SUPFAM" id="SSF48317">
    <property type="entry name" value="Acid phosphatase/Vanadium-dependent haloperoxidase"/>
    <property type="match status" value="1"/>
</dbReference>
<protein>
    <submittedName>
        <fullName evidence="9">Phosphatase PAP2 family protein</fullName>
    </submittedName>
</protein>
<evidence type="ECO:0000256" key="1">
    <source>
        <dbReference type="ARBA" id="ARBA00004651"/>
    </source>
</evidence>
<dbReference type="PANTHER" id="PTHR14969:SF62">
    <property type="entry name" value="DECAPRENYLPHOSPHORYL-5-PHOSPHORIBOSE PHOSPHATASE RV3807C-RELATED"/>
    <property type="match status" value="1"/>
</dbReference>
<feature type="transmembrane region" description="Helical" evidence="7">
    <location>
        <begin position="52"/>
        <end position="77"/>
    </location>
</feature>
<evidence type="ECO:0000256" key="3">
    <source>
        <dbReference type="ARBA" id="ARBA00022692"/>
    </source>
</evidence>
<feature type="domain" description="Phosphatidic acid phosphatase type 2/haloperoxidase" evidence="8">
    <location>
        <begin position="85"/>
        <end position="194"/>
    </location>
</feature>
<dbReference type="Proteomes" id="UP000322918">
    <property type="component" value="Unassembled WGS sequence"/>
</dbReference>
<evidence type="ECO:0000256" key="7">
    <source>
        <dbReference type="SAM" id="Phobius"/>
    </source>
</evidence>
<dbReference type="AlphaFoldDB" id="A0A5M9HGP6"/>
<keyword evidence="2" id="KW-1003">Cell membrane</keyword>
<dbReference type="GO" id="GO:0005886">
    <property type="term" value="C:plasma membrane"/>
    <property type="evidence" value="ECO:0007669"/>
    <property type="project" value="UniProtKB-SubCell"/>
</dbReference>
<gene>
    <name evidence="9" type="ORF">F1649_03585</name>
</gene>
<feature type="transmembrane region" description="Helical" evidence="7">
    <location>
        <begin position="12"/>
        <end position="32"/>
    </location>
</feature>
<keyword evidence="4" id="KW-0378">Hydrolase</keyword>
<feature type="transmembrane region" description="Helical" evidence="7">
    <location>
        <begin position="126"/>
        <end position="147"/>
    </location>
</feature>
<keyword evidence="6 7" id="KW-0472">Membrane</keyword>
<dbReference type="InterPro" id="IPR036938">
    <property type="entry name" value="PAP2/HPO_sf"/>
</dbReference>
<dbReference type="InterPro" id="IPR000326">
    <property type="entry name" value="PAP2/HPO"/>
</dbReference>
<comment type="caution">
    <text evidence="9">The sequence shown here is derived from an EMBL/GenBank/DDBJ whole genome shotgun (WGS) entry which is preliminary data.</text>
</comment>
<dbReference type="Pfam" id="PF01569">
    <property type="entry name" value="PAP2"/>
    <property type="match status" value="1"/>
</dbReference>
<dbReference type="GO" id="GO:0016787">
    <property type="term" value="F:hydrolase activity"/>
    <property type="evidence" value="ECO:0007669"/>
    <property type="project" value="UniProtKB-KW"/>
</dbReference>
<dbReference type="SMART" id="SM00014">
    <property type="entry name" value="acidPPc"/>
    <property type="match status" value="1"/>
</dbReference>
<feature type="transmembrane region" description="Helical" evidence="7">
    <location>
        <begin position="84"/>
        <end position="106"/>
    </location>
</feature>
<evidence type="ECO:0000259" key="8">
    <source>
        <dbReference type="SMART" id="SM00014"/>
    </source>
</evidence>
<organism evidence="9 10">
    <name type="scientific">Arcticibacter tournemirensis</name>
    <dbReference type="NCBI Taxonomy" id="699437"/>
    <lineage>
        <taxon>Bacteria</taxon>
        <taxon>Pseudomonadati</taxon>
        <taxon>Bacteroidota</taxon>
        <taxon>Sphingobacteriia</taxon>
        <taxon>Sphingobacteriales</taxon>
        <taxon>Sphingobacteriaceae</taxon>
        <taxon>Arcticibacter</taxon>
    </lineage>
</organism>
<keyword evidence="3 7" id="KW-0812">Transmembrane</keyword>
<dbReference type="PANTHER" id="PTHR14969">
    <property type="entry name" value="SPHINGOSINE-1-PHOSPHATE PHOSPHOHYDROLASE"/>
    <property type="match status" value="1"/>
</dbReference>
<evidence type="ECO:0000256" key="4">
    <source>
        <dbReference type="ARBA" id="ARBA00022801"/>
    </source>
</evidence>
<name>A0A5M9HGP6_9SPHI</name>
<keyword evidence="5 7" id="KW-1133">Transmembrane helix</keyword>
<dbReference type="RefSeq" id="WP_141813535.1">
    <property type="nucleotide sequence ID" value="NZ_VFPL01000001.1"/>
</dbReference>
<dbReference type="EMBL" id="VWNE01000004">
    <property type="protein sequence ID" value="KAA8485575.1"/>
    <property type="molecule type" value="Genomic_DNA"/>
</dbReference>
<accession>A0A5M9HGP6</accession>
<comment type="subcellular location">
    <subcellularLocation>
        <location evidence="1">Cell membrane</location>
        <topology evidence="1">Multi-pass membrane protein</topology>
    </subcellularLocation>
</comment>
<evidence type="ECO:0000256" key="2">
    <source>
        <dbReference type="ARBA" id="ARBA00022475"/>
    </source>
</evidence>